<evidence type="ECO:0000313" key="1">
    <source>
        <dbReference type="EMBL" id="PIO40759.1"/>
    </source>
</evidence>
<evidence type="ECO:0000313" key="2">
    <source>
        <dbReference type="Proteomes" id="UP000228934"/>
    </source>
</evidence>
<organism evidence="1 2">
    <name type="scientific">Aquarana catesbeiana</name>
    <name type="common">American bullfrog</name>
    <name type="synonym">Rana catesbeiana</name>
    <dbReference type="NCBI Taxonomy" id="8400"/>
    <lineage>
        <taxon>Eukaryota</taxon>
        <taxon>Metazoa</taxon>
        <taxon>Chordata</taxon>
        <taxon>Craniata</taxon>
        <taxon>Vertebrata</taxon>
        <taxon>Euteleostomi</taxon>
        <taxon>Amphibia</taxon>
        <taxon>Batrachia</taxon>
        <taxon>Anura</taxon>
        <taxon>Neobatrachia</taxon>
        <taxon>Ranoidea</taxon>
        <taxon>Ranidae</taxon>
        <taxon>Aquarana</taxon>
    </lineage>
</organism>
<name>A0A2G9SKR5_AQUCT</name>
<sequence length="94" mass="10416">MSLECGRKLEHLEETHRGMQTRTDNLSANHLVTVLPDLFSSGVTHIQDCMHTGTYAPNGRSLLVLGPVRKILAVAERVTEFRSNNQSLGWISAT</sequence>
<keyword evidence="2" id="KW-1185">Reference proteome</keyword>
<dbReference type="EMBL" id="KV923245">
    <property type="protein sequence ID" value="PIO40759.1"/>
    <property type="molecule type" value="Genomic_DNA"/>
</dbReference>
<gene>
    <name evidence="1" type="ORF">AB205_0057310</name>
</gene>
<dbReference type="AlphaFoldDB" id="A0A2G9SKR5"/>
<proteinExistence type="predicted"/>
<protein>
    <submittedName>
        <fullName evidence="1">Uncharacterized protein</fullName>
    </submittedName>
</protein>
<reference evidence="2" key="1">
    <citation type="journal article" date="2017" name="Nat. Commun.">
        <title>The North American bullfrog draft genome provides insight into hormonal regulation of long noncoding RNA.</title>
        <authorList>
            <person name="Hammond S.A."/>
            <person name="Warren R.L."/>
            <person name="Vandervalk B.P."/>
            <person name="Kucuk E."/>
            <person name="Khan H."/>
            <person name="Gibb E.A."/>
            <person name="Pandoh P."/>
            <person name="Kirk H."/>
            <person name="Zhao Y."/>
            <person name="Jones M."/>
            <person name="Mungall A.J."/>
            <person name="Coope R."/>
            <person name="Pleasance S."/>
            <person name="Moore R.A."/>
            <person name="Holt R.A."/>
            <person name="Round J.M."/>
            <person name="Ohora S."/>
            <person name="Walle B.V."/>
            <person name="Veldhoen N."/>
            <person name="Helbing C.C."/>
            <person name="Birol I."/>
        </authorList>
    </citation>
    <scope>NUCLEOTIDE SEQUENCE [LARGE SCALE GENOMIC DNA]</scope>
</reference>
<dbReference type="Proteomes" id="UP000228934">
    <property type="component" value="Unassembled WGS sequence"/>
</dbReference>
<accession>A0A2G9SKR5</accession>